<accession>D1Q067</accession>
<gene>
    <name evidence="1" type="ORF">HMPREF0645_2602</name>
</gene>
<dbReference type="OrthoDB" id="1067146at2"/>
<keyword evidence="2" id="KW-1185">Reference proteome</keyword>
<dbReference type="RefSeq" id="WP_007174997.1">
    <property type="nucleotide sequence ID" value="NZ_GG704783.1"/>
</dbReference>
<dbReference type="Gene3D" id="3.90.320.10">
    <property type="match status" value="1"/>
</dbReference>
<reference evidence="1 2" key="1">
    <citation type="submission" date="2009-10" db="EMBL/GenBank/DDBJ databases">
        <authorList>
            <person name="Qin X."/>
            <person name="Bachman B."/>
            <person name="Battles P."/>
            <person name="Bell A."/>
            <person name="Bess C."/>
            <person name="Bickham C."/>
            <person name="Chaboub L."/>
            <person name="Chen D."/>
            <person name="Coyle M."/>
            <person name="Deiros D.R."/>
            <person name="Dinh H."/>
            <person name="Forbes L."/>
            <person name="Fowler G."/>
            <person name="Francisco L."/>
            <person name="Fu Q."/>
            <person name="Gubbala S."/>
            <person name="Hale W."/>
            <person name="Han Y."/>
            <person name="Hemphill L."/>
            <person name="Highlander S.K."/>
            <person name="Hirani K."/>
            <person name="Hogues M."/>
            <person name="Jackson L."/>
            <person name="Jakkamsetti A."/>
            <person name="Javaid M."/>
            <person name="Jiang H."/>
            <person name="Korchina V."/>
            <person name="Kovar C."/>
            <person name="Lara F."/>
            <person name="Lee S."/>
            <person name="Mata R."/>
            <person name="Mathew T."/>
            <person name="Moen C."/>
            <person name="Morales K."/>
            <person name="Munidasa M."/>
            <person name="Nazareth L."/>
            <person name="Ngo R."/>
            <person name="Nguyen L."/>
            <person name="Okwuonu G."/>
            <person name="Ongeri F."/>
            <person name="Patil S."/>
            <person name="Petrosino J."/>
            <person name="Pham C."/>
            <person name="Pham P."/>
            <person name="Pu L.-L."/>
            <person name="Puazo M."/>
            <person name="Raj R."/>
            <person name="Reid J."/>
            <person name="Rouhana J."/>
            <person name="Saada N."/>
            <person name="Shang Y."/>
            <person name="Simmons D."/>
            <person name="Thornton R."/>
            <person name="Warren J."/>
            <person name="Weissenberger G."/>
            <person name="Zhang J."/>
            <person name="Zhang L."/>
            <person name="Zhou C."/>
            <person name="Zhu D."/>
            <person name="Muzny D."/>
            <person name="Worley K."/>
            <person name="Gibbs R."/>
        </authorList>
    </citation>
    <scope>NUCLEOTIDE SEQUENCE [LARGE SCALE GENOMIC DNA]</scope>
    <source>
        <strain evidence="1 2">DSM 17361</strain>
    </source>
</reference>
<comment type="caution">
    <text evidence="1">The sequence shown here is derived from an EMBL/GenBank/DDBJ whole genome shotgun (WGS) entry which is preliminary data.</text>
</comment>
<dbReference type="AlphaFoldDB" id="D1Q067"/>
<dbReference type="eggNOG" id="ENOG5032RH5">
    <property type="taxonomic scope" value="Bacteria"/>
</dbReference>
<dbReference type="EMBL" id="ACKS01000107">
    <property type="protein sequence ID" value="EFA42966.1"/>
    <property type="molecule type" value="Genomic_DNA"/>
</dbReference>
<evidence type="ECO:0000313" key="1">
    <source>
        <dbReference type="EMBL" id="EFA42966.1"/>
    </source>
</evidence>
<protein>
    <submittedName>
        <fullName evidence="1">Uncharacterized protein</fullName>
    </submittedName>
</protein>
<dbReference type="InterPro" id="IPR011604">
    <property type="entry name" value="PDDEXK-like_dom_sf"/>
</dbReference>
<name>D1Q067_9BACT</name>
<proteinExistence type="predicted"/>
<dbReference type="Proteomes" id="UP000003160">
    <property type="component" value="Unassembled WGS sequence"/>
</dbReference>
<sequence>MKKLQESGVIFDSEEHRYFLKGKELRGITDMLQRQVFPGMYANIPQFVLNRAAERGTMIHESIELLDSGFEPKETTQELESYKRIKHDNGLKTLENEYLVTDGESFASAIDLVFTNGEKNVILADIKTTSVLNKEYVRWQLSIYAYLFELQNIDLKVNKLHALWLRGDKSEFVEVERIDTEIIKDLLQCEVEGRQFVNPLAKADADVPVAIKNAEYSVYTLVTQLKELNEKKKKLSEGLLKLMQENDVKSYKGDYVTLSRKAAYTKKSIDSKKLEEKYPEVYAACIKESNYPETLQIR</sequence>
<evidence type="ECO:0000313" key="2">
    <source>
        <dbReference type="Proteomes" id="UP000003160"/>
    </source>
</evidence>
<organism evidence="1 2">
    <name type="scientific">Hallella bergensis DSM 17361</name>
    <dbReference type="NCBI Taxonomy" id="585502"/>
    <lineage>
        <taxon>Bacteria</taxon>
        <taxon>Pseudomonadati</taxon>
        <taxon>Bacteroidota</taxon>
        <taxon>Bacteroidia</taxon>
        <taxon>Bacteroidales</taxon>
        <taxon>Prevotellaceae</taxon>
        <taxon>Hallella</taxon>
    </lineage>
</organism>
<dbReference type="HOGENOM" id="CLU_914171_0_0_10"/>